<proteinExistence type="predicted"/>
<feature type="transmembrane region" description="Helical" evidence="1">
    <location>
        <begin position="53"/>
        <end position="73"/>
    </location>
</feature>
<dbReference type="OrthoDB" id="8682842at2"/>
<comment type="caution">
    <text evidence="3">The sequence shown here is derived from an EMBL/GenBank/DDBJ whole genome shotgun (WGS) entry which is preliminary data.</text>
</comment>
<keyword evidence="1" id="KW-0812">Transmembrane</keyword>
<protein>
    <submittedName>
        <fullName evidence="3">DMT family transporter</fullName>
    </submittedName>
</protein>
<gene>
    <name evidence="3" type="ORF">EOE66_09460</name>
</gene>
<feature type="transmembrane region" description="Helical" evidence="1">
    <location>
        <begin position="204"/>
        <end position="224"/>
    </location>
</feature>
<dbReference type="PANTHER" id="PTHR22911:SF79">
    <property type="entry name" value="MOBA-LIKE NTP TRANSFERASE DOMAIN-CONTAINING PROTEIN"/>
    <property type="match status" value="1"/>
</dbReference>
<keyword evidence="4" id="KW-1185">Reference proteome</keyword>
<accession>A0A437RIL5</accession>
<keyword evidence="1" id="KW-1133">Transmembrane helix</keyword>
<dbReference type="InterPro" id="IPR000620">
    <property type="entry name" value="EamA_dom"/>
</dbReference>
<evidence type="ECO:0000313" key="4">
    <source>
        <dbReference type="Proteomes" id="UP000285575"/>
    </source>
</evidence>
<sequence>MMGANHVAARVAFNHGASVATAVACRSSATVLVLAAVLLLWRVPLKLQPHHARVLPLIGLLIGVQSLCLYAAVARLPVALALLAFNCFPLWISLWSRLLYRQRTEPRALRAMPVLLLGLGLALDVTGAASGLGAAGQWAQIGAGVAFALAAAATFGLALVLTQHEAGGLDGRVRTFTTMALVALLAGAVLATQGGPRWPTAAPGWWGLAALSLLYGTAFTVMFTVLPRLGVVGNSAIMNVEPVFALVLAWALLGQAIAPVQVVGALLVVGTVIWLGTRRR</sequence>
<name>A0A437RIL5_9BURK</name>
<dbReference type="InterPro" id="IPR037185">
    <property type="entry name" value="EmrE-like"/>
</dbReference>
<feature type="domain" description="EamA" evidence="2">
    <location>
        <begin position="144"/>
        <end position="275"/>
    </location>
</feature>
<feature type="transmembrane region" description="Helical" evidence="1">
    <location>
        <begin position="173"/>
        <end position="192"/>
    </location>
</feature>
<evidence type="ECO:0000259" key="2">
    <source>
        <dbReference type="Pfam" id="PF00892"/>
    </source>
</evidence>
<feature type="transmembrane region" description="Helical" evidence="1">
    <location>
        <begin position="20"/>
        <end position="41"/>
    </location>
</feature>
<feature type="transmembrane region" description="Helical" evidence="1">
    <location>
        <begin position="112"/>
        <end position="132"/>
    </location>
</feature>
<dbReference type="GO" id="GO:0016020">
    <property type="term" value="C:membrane"/>
    <property type="evidence" value="ECO:0007669"/>
    <property type="project" value="InterPro"/>
</dbReference>
<dbReference type="EMBL" id="SACR01000003">
    <property type="protein sequence ID" value="RVU46612.1"/>
    <property type="molecule type" value="Genomic_DNA"/>
</dbReference>
<evidence type="ECO:0000256" key="1">
    <source>
        <dbReference type="SAM" id="Phobius"/>
    </source>
</evidence>
<feature type="transmembrane region" description="Helical" evidence="1">
    <location>
        <begin position="236"/>
        <end position="253"/>
    </location>
</feature>
<dbReference type="AlphaFoldDB" id="A0A437RIL5"/>
<dbReference type="PANTHER" id="PTHR22911">
    <property type="entry name" value="ACYL-MALONYL CONDENSING ENZYME-RELATED"/>
    <property type="match status" value="1"/>
</dbReference>
<reference evidence="3 4" key="1">
    <citation type="submission" date="2019-01" db="EMBL/GenBank/DDBJ databases">
        <authorList>
            <person name="Chen W.-M."/>
        </authorList>
    </citation>
    <scope>NUCLEOTIDE SEQUENCE [LARGE SCALE GENOMIC DNA]</scope>
    <source>
        <strain evidence="3 4">KYPY4</strain>
    </source>
</reference>
<feature type="transmembrane region" description="Helical" evidence="1">
    <location>
        <begin position="259"/>
        <end position="277"/>
    </location>
</feature>
<keyword evidence="1" id="KW-0472">Membrane</keyword>
<feature type="transmembrane region" description="Helical" evidence="1">
    <location>
        <begin position="138"/>
        <end position="161"/>
    </location>
</feature>
<feature type="transmembrane region" description="Helical" evidence="1">
    <location>
        <begin position="79"/>
        <end position="100"/>
    </location>
</feature>
<evidence type="ECO:0000313" key="3">
    <source>
        <dbReference type="EMBL" id="RVU46612.1"/>
    </source>
</evidence>
<dbReference type="SUPFAM" id="SSF103481">
    <property type="entry name" value="Multidrug resistance efflux transporter EmrE"/>
    <property type="match status" value="2"/>
</dbReference>
<organism evidence="3 4">
    <name type="scientific">Rubrivivax rivuli</name>
    <dbReference type="NCBI Taxonomy" id="1862385"/>
    <lineage>
        <taxon>Bacteria</taxon>
        <taxon>Pseudomonadati</taxon>
        <taxon>Pseudomonadota</taxon>
        <taxon>Betaproteobacteria</taxon>
        <taxon>Burkholderiales</taxon>
        <taxon>Sphaerotilaceae</taxon>
        <taxon>Rubrivivax</taxon>
    </lineage>
</organism>
<dbReference type="Pfam" id="PF00892">
    <property type="entry name" value="EamA"/>
    <property type="match status" value="1"/>
</dbReference>
<dbReference type="Proteomes" id="UP000285575">
    <property type="component" value="Unassembled WGS sequence"/>
</dbReference>